<name>A0ABN3DHM9_9MICO</name>
<keyword evidence="3" id="KW-1185">Reference proteome</keyword>
<feature type="transmembrane region" description="Helical" evidence="1">
    <location>
        <begin position="20"/>
        <end position="43"/>
    </location>
</feature>
<dbReference type="RefSeq" id="WP_259479043.1">
    <property type="nucleotide sequence ID" value="NZ_BAAAQY010000004.1"/>
</dbReference>
<gene>
    <name evidence="2" type="ORF">GCM10009851_15450</name>
</gene>
<proteinExistence type="predicted"/>
<organism evidence="2 3">
    <name type="scientific">Herbiconiux moechotypicola</name>
    <dbReference type="NCBI Taxonomy" id="637393"/>
    <lineage>
        <taxon>Bacteria</taxon>
        <taxon>Bacillati</taxon>
        <taxon>Actinomycetota</taxon>
        <taxon>Actinomycetes</taxon>
        <taxon>Micrococcales</taxon>
        <taxon>Microbacteriaceae</taxon>
        <taxon>Herbiconiux</taxon>
    </lineage>
</organism>
<evidence type="ECO:0000313" key="2">
    <source>
        <dbReference type="EMBL" id="GAA2231454.1"/>
    </source>
</evidence>
<keyword evidence="1" id="KW-0472">Membrane</keyword>
<keyword evidence="1" id="KW-1133">Transmembrane helix</keyword>
<keyword evidence="1" id="KW-0812">Transmembrane</keyword>
<accession>A0ABN3DHM9</accession>
<evidence type="ECO:0008006" key="4">
    <source>
        <dbReference type="Google" id="ProtNLM"/>
    </source>
</evidence>
<protein>
    <recommendedName>
        <fullName evidence="4">DUF4190 domain-containing protein</fullName>
    </recommendedName>
</protein>
<feature type="transmembrane region" description="Helical" evidence="1">
    <location>
        <begin position="55"/>
        <end position="82"/>
    </location>
</feature>
<dbReference type="EMBL" id="BAAAQY010000004">
    <property type="protein sequence ID" value="GAA2231454.1"/>
    <property type="molecule type" value="Genomic_DNA"/>
</dbReference>
<comment type="caution">
    <text evidence="2">The sequence shown here is derived from an EMBL/GenBank/DDBJ whole genome shotgun (WGS) entry which is preliminary data.</text>
</comment>
<evidence type="ECO:0000256" key="1">
    <source>
        <dbReference type="SAM" id="Phobius"/>
    </source>
</evidence>
<dbReference type="Proteomes" id="UP001500929">
    <property type="component" value="Unassembled WGS sequence"/>
</dbReference>
<evidence type="ECO:0000313" key="3">
    <source>
        <dbReference type="Proteomes" id="UP001500929"/>
    </source>
</evidence>
<sequence>MSASELTRPAAGTDYPGKTLGIVGLVVAILAPLIGLIISAVAYTQSKRVGVKNSLAFIGIIVGAALTVLGFIVSIFSIIAAASGAAMY</sequence>
<reference evidence="2 3" key="1">
    <citation type="journal article" date="2019" name="Int. J. Syst. Evol. Microbiol.">
        <title>The Global Catalogue of Microorganisms (GCM) 10K type strain sequencing project: providing services to taxonomists for standard genome sequencing and annotation.</title>
        <authorList>
            <consortium name="The Broad Institute Genomics Platform"/>
            <consortium name="The Broad Institute Genome Sequencing Center for Infectious Disease"/>
            <person name="Wu L."/>
            <person name="Ma J."/>
        </authorList>
    </citation>
    <scope>NUCLEOTIDE SEQUENCE [LARGE SCALE GENOMIC DNA]</scope>
    <source>
        <strain evidence="2 3">JCM 16117</strain>
    </source>
</reference>